<dbReference type="InterPro" id="IPR025480">
    <property type="entry name" value="DUF4330"/>
</dbReference>
<keyword evidence="1" id="KW-1133">Transmembrane helix</keyword>
<comment type="caution">
    <text evidence="2">The sequence shown here is derived from an EMBL/GenBank/DDBJ whole genome shotgun (WGS) entry which is preliminary data.</text>
</comment>
<dbReference type="AlphaFoldDB" id="A0A8H2QX52"/>
<keyword evidence="1" id="KW-0812">Transmembrane</keyword>
<dbReference type="Pfam" id="PF14221">
    <property type="entry name" value="DUF4330"/>
    <property type="match status" value="1"/>
</dbReference>
<organism evidence="2 3">
    <name type="scientific">Urinicoccus massiliensis</name>
    <dbReference type="NCBI Taxonomy" id="1723382"/>
    <lineage>
        <taxon>Bacteria</taxon>
        <taxon>Bacillati</taxon>
        <taxon>Bacillota</taxon>
        <taxon>Tissierellia</taxon>
        <taxon>Tissierellales</taxon>
        <taxon>Peptoniphilaceae</taxon>
        <taxon>Urinicoccus</taxon>
    </lineage>
</organism>
<evidence type="ECO:0000256" key="1">
    <source>
        <dbReference type="SAM" id="Phobius"/>
    </source>
</evidence>
<protein>
    <recommendedName>
        <fullName evidence="4">DUF4330 domain-containing protein</fullName>
    </recommendedName>
</protein>
<evidence type="ECO:0008006" key="4">
    <source>
        <dbReference type="Google" id="ProtNLM"/>
    </source>
</evidence>
<reference evidence="2 3" key="1">
    <citation type="submission" date="2019-02" db="EMBL/GenBank/DDBJ databases">
        <authorList>
            <consortium name="Pathogen Informatics"/>
        </authorList>
    </citation>
    <scope>NUCLEOTIDE SEQUENCE [LARGE SCALE GENOMIC DNA]</scope>
    <source>
        <strain evidence="2 3">3012STDY7089603</strain>
    </source>
</reference>
<proteinExistence type="predicted"/>
<name>A0A8H2QX52_9FIRM</name>
<accession>A0A8H2QX52</accession>
<feature type="transmembrane region" description="Helical" evidence="1">
    <location>
        <begin position="12"/>
        <end position="33"/>
    </location>
</feature>
<evidence type="ECO:0000313" key="3">
    <source>
        <dbReference type="Proteomes" id="UP000377798"/>
    </source>
</evidence>
<evidence type="ECO:0000313" key="2">
    <source>
        <dbReference type="EMBL" id="VFB15717.1"/>
    </source>
</evidence>
<gene>
    <name evidence="2" type="ORF">NCTC13150_00219</name>
</gene>
<keyword evidence="3" id="KW-1185">Reference proteome</keyword>
<dbReference type="Proteomes" id="UP000377798">
    <property type="component" value="Unassembled WGS sequence"/>
</dbReference>
<dbReference type="EMBL" id="CAACYI010000001">
    <property type="protein sequence ID" value="VFB15717.1"/>
    <property type="molecule type" value="Genomic_DNA"/>
</dbReference>
<keyword evidence="1" id="KW-0472">Membrane</keyword>
<sequence>MKMIDQKGRLFGLINIIDLLFILIILFALVGGVKKYQQKVPVAEGTKEGTVTFLVTNIRQLSIDQMVIGDQIYHYDKGGLLGSIEEVKSEPYTDRLDYQGQWIEAPVPDKYQAYLKVKVDYTESQDAYTVGGEAMRVGSEYRLKTKRNTFYGTCVDMSVLHQDK</sequence>